<dbReference type="InterPro" id="IPR008964">
    <property type="entry name" value="Invasin/intimin_cell_adhesion"/>
</dbReference>
<name>A0AAQ1JVX1_9BURK</name>
<reference evidence="2 3" key="1">
    <citation type="submission" date="2016-10" db="EMBL/GenBank/DDBJ databases">
        <authorList>
            <person name="Varghese N."/>
            <person name="Submissions S."/>
        </authorList>
    </citation>
    <scope>NUCLEOTIDE SEQUENCE [LARGE SCALE GENOMIC DNA]</scope>
    <source>
        <strain evidence="2 3">LMG 22274</strain>
    </source>
</reference>
<dbReference type="AlphaFoldDB" id="A0AAQ1JVX1"/>
<dbReference type="EMBL" id="FNZM01000013">
    <property type="protein sequence ID" value="SEK01834.1"/>
    <property type="molecule type" value="Genomic_DNA"/>
</dbReference>
<dbReference type="Gene3D" id="3.20.20.70">
    <property type="entry name" value="Aldolase class I"/>
    <property type="match status" value="1"/>
</dbReference>
<dbReference type="Pfam" id="PF02368">
    <property type="entry name" value="Big_2"/>
    <property type="match status" value="1"/>
</dbReference>
<evidence type="ECO:0000313" key="3">
    <source>
        <dbReference type="Proteomes" id="UP000183529"/>
    </source>
</evidence>
<feature type="domain" description="BIG2" evidence="1">
    <location>
        <begin position="58"/>
        <end position="132"/>
    </location>
</feature>
<dbReference type="InterPro" id="IPR003343">
    <property type="entry name" value="Big_2"/>
</dbReference>
<dbReference type="SUPFAM" id="SSF49373">
    <property type="entry name" value="Invasin/intimin cell-adhesion fragments"/>
    <property type="match status" value="1"/>
</dbReference>
<evidence type="ECO:0000259" key="1">
    <source>
        <dbReference type="SMART" id="SM00635"/>
    </source>
</evidence>
<evidence type="ECO:0000313" key="2">
    <source>
        <dbReference type="EMBL" id="SEK01834.1"/>
    </source>
</evidence>
<comment type="caution">
    <text evidence="2">The sequence shown here is derived from an EMBL/GenBank/DDBJ whole genome shotgun (WGS) entry which is preliminary data.</text>
</comment>
<organism evidence="2 3">
    <name type="scientific">Paraburkholderia tropica</name>
    <dbReference type="NCBI Taxonomy" id="92647"/>
    <lineage>
        <taxon>Bacteria</taxon>
        <taxon>Pseudomonadati</taxon>
        <taxon>Pseudomonadota</taxon>
        <taxon>Betaproteobacteria</taxon>
        <taxon>Burkholderiales</taxon>
        <taxon>Burkholderiaceae</taxon>
        <taxon>Paraburkholderia</taxon>
    </lineage>
</organism>
<dbReference type="InterPro" id="IPR013785">
    <property type="entry name" value="Aldolase_TIM"/>
</dbReference>
<dbReference type="SMART" id="SM00635">
    <property type="entry name" value="BID_2"/>
    <property type="match status" value="1"/>
</dbReference>
<protein>
    <submittedName>
        <fullName evidence="2">Ig-like domain (Group 2)</fullName>
    </submittedName>
</protein>
<accession>A0AAQ1JVX1</accession>
<dbReference type="Gene3D" id="2.60.40.1080">
    <property type="match status" value="1"/>
</dbReference>
<gene>
    <name evidence="2" type="ORF">SAMN05216550_11391</name>
</gene>
<dbReference type="Proteomes" id="UP000183529">
    <property type="component" value="Unassembled WGS sequence"/>
</dbReference>
<proteinExistence type="predicted"/>
<sequence>MTFSSRIPLRLFRRDLRQVSSRVVRAALLGAAMVSLNACGGGTPGDTATTSATASTAVTTSLSVTPTTLALVVGKSAAAQATVLPASSTIAWSSGDTSIATVSSAGAVSCVAAGAATISVSTTDGHTATIAVTCAKPFSIYEFLKLKQYQDASGTHSITDAWFGSERIAPLNLIYSSKLVTCPLSSCTDEYDVDSTKIATAAEAADSTGKTPVSLDLEVWDTKRFYPSVATGNGQTIVENLSEALQLFKADNPGAVVGLYGEVPQNTFGWSSSTEATYSALNPQYASVAALVDYYSPSLYNYNYDGTATGDANWSSAASFAVSQSRAFDTLNGTSKKVLPYITPIWTDSAGTEHLLTYDQMTFRLDALRAAGADGCILWISSSQVDPSTGALLVIDTTSGWFKAVLDFAQTAS</sequence>